<accession>A0ABQ8SFB8</accession>
<keyword evidence="2" id="KW-1185">Reference proteome</keyword>
<protein>
    <submittedName>
        <fullName evidence="1">Uncharacterized protein</fullName>
    </submittedName>
</protein>
<reference evidence="1 2" key="1">
    <citation type="journal article" date="2022" name="Allergy">
        <title>Genome assembly and annotation of Periplaneta americana reveal a comprehensive cockroach allergen profile.</title>
        <authorList>
            <person name="Wang L."/>
            <person name="Xiong Q."/>
            <person name="Saelim N."/>
            <person name="Wang L."/>
            <person name="Nong W."/>
            <person name="Wan A.T."/>
            <person name="Shi M."/>
            <person name="Liu X."/>
            <person name="Cao Q."/>
            <person name="Hui J.H.L."/>
            <person name="Sookrung N."/>
            <person name="Leung T.F."/>
            <person name="Tungtrongchitr A."/>
            <person name="Tsui S.K.W."/>
        </authorList>
    </citation>
    <scope>NUCLEOTIDE SEQUENCE [LARGE SCALE GENOMIC DNA]</scope>
    <source>
        <strain evidence="1">PWHHKU_190912</strain>
    </source>
</reference>
<dbReference type="EMBL" id="JAJSOF020000029">
    <property type="protein sequence ID" value="KAJ4432515.1"/>
    <property type="molecule type" value="Genomic_DNA"/>
</dbReference>
<gene>
    <name evidence="1" type="ORF">ANN_21135</name>
</gene>
<proteinExistence type="predicted"/>
<evidence type="ECO:0000313" key="1">
    <source>
        <dbReference type="EMBL" id="KAJ4432515.1"/>
    </source>
</evidence>
<dbReference type="Proteomes" id="UP001148838">
    <property type="component" value="Unassembled WGS sequence"/>
</dbReference>
<name>A0ABQ8SFB8_PERAM</name>
<evidence type="ECO:0000313" key="2">
    <source>
        <dbReference type="Proteomes" id="UP001148838"/>
    </source>
</evidence>
<comment type="caution">
    <text evidence="1">The sequence shown here is derived from an EMBL/GenBank/DDBJ whole genome shotgun (WGS) entry which is preliminary data.</text>
</comment>
<sequence>MSPVYSTESYPAFAHIGLRKNLNQYYKQYSRDMALFDGSLATSLFGKVRGLLFDVVGEKRVEWDVLGEQSLGLDLYIGNFRCICITAGVGPRTHFVIINISNVIFIITTGKCKFVRNWQTHRISKYHRTPVMEEGNKRCFRFSTVNPKVNIRLIKHSTVTNRICDSTLKFEDGSSLGPISWFQNPNRSRLENPNKPNSAPFVDRRNLLQFMNFLPILKDLGLLVTYTYVYNNGEHSCGIAAVMSDLSEASNLPPTFPFPHLMKILRVYVADYTGLLYFGASLVMQCLSQNHMNREENNYRNVHILYALFRADPWTVTVVATASTTKKPLPTSLDLARMVRHYAMPECTKTSRNRHSKSEMASKCHPLALIQLVSFRQGDLATYRPTLQYRSKRSYIKVTTLMTVAPSNGDGWKDEQLTYVMREDRKRPWRFAVERAGTNCLYIAYSRQVKQFHNYKREAYVCVRFFLLHSIFYFFLF</sequence>
<organism evidence="1 2">
    <name type="scientific">Periplaneta americana</name>
    <name type="common">American cockroach</name>
    <name type="synonym">Blatta americana</name>
    <dbReference type="NCBI Taxonomy" id="6978"/>
    <lineage>
        <taxon>Eukaryota</taxon>
        <taxon>Metazoa</taxon>
        <taxon>Ecdysozoa</taxon>
        <taxon>Arthropoda</taxon>
        <taxon>Hexapoda</taxon>
        <taxon>Insecta</taxon>
        <taxon>Pterygota</taxon>
        <taxon>Neoptera</taxon>
        <taxon>Polyneoptera</taxon>
        <taxon>Dictyoptera</taxon>
        <taxon>Blattodea</taxon>
        <taxon>Blattoidea</taxon>
        <taxon>Blattidae</taxon>
        <taxon>Blattinae</taxon>
        <taxon>Periplaneta</taxon>
    </lineage>
</organism>